<gene>
    <name evidence="1" type="ordered locus">Dole_2710</name>
</gene>
<dbReference type="KEGG" id="dol:Dole_2710"/>
<reference evidence="1 2" key="1">
    <citation type="submission" date="2007-10" db="EMBL/GenBank/DDBJ databases">
        <title>Complete sequence of Desulfococcus oleovorans Hxd3.</title>
        <authorList>
            <consortium name="US DOE Joint Genome Institute"/>
            <person name="Copeland A."/>
            <person name="Lucas S."/>
            <person name="Lapidus A."/>
            <person name="Barry K."/>
            <person name="Glavina del Rio T."/>
            <person name="Dalin E."/>
            <person name="Tice H."/>
            <person name="Pitluck S."/>
            <person name="Kiss H."/>
            <person name="Brettin T."/>
            <person name="Bruce D."/>
            <person name="Detter J.C."/>
            <person name="Han C."/>
            <person name="Schmutz J."/>
            <person name="Larimer F."/>
            <person name="Land M."/>
            <person name="Hauser L."/>
            <person name="Kyrpides N."/>
            <person name="Kim E."/>
            <person name="Wawrik B."/>
            <person name="Richardson P."/>
        </authorList>
    </citation>
    <scope>NUCLEOTIDE SEQUENCE [LARGE SCALE GENOMIC DNA]</scope>
    <source>
        <strain evidence="2">DSM 6200 / JCM 39069 / Hxd3</strain>
    </source>
</reference>
<proteinExistence type="predicted"/>
<organism evidence="1 2">
    <name type="scientific">Desulfosudis oleivorans (strain DSM 6200 / JCM 39069 / Hxd3)</name>
    <name type="common">Desulfococcus oleovorans</name>
    <dbReference type="NCBI Taxonomy" id="96561"/>
    <lineage>
        <taxon>Bacteria</taxon>
        <taxon>Pseudomonadati</taxon>
        <taxon>Thermodesulfobacteriota</taxon>
        <taxon>Desulfobacteria</taxon>
        <taxon>Desulfobacterales</taxon>
        <taxon>Desulfosudaceae</taxon>
        <taxon>Desulfosudis</taxon>
    </lineage>
</organism>
<dbReference type="eggNOG" id="ENOG5033CFZ">
    <property type="taxonomic scope" value="Bacteria"/>
</dbReference>
<sequence>MCGYCIESIGVKHLLLGEEFTEENLILSDFYIQETVDLNQGIHTVLSLIVDSEKTEKDKLKRLNSHIILCRLLEILIDHGVDSTNYDSLLHNDWILKSIVCESFGTTCRIETLNRIASFLPHLQTCYNLNRWDSDDPMQKAEKRFPNIRFFYPLYQAETYFNQDKWHTFLNQADLSKECAFILNCYVLWWLQDGDSKKSDSQYIEEILSGTGVVYDPIMSTPKEERVIFDLAFRALYFSVCYLSKLHIHYDCLKKLILTSPSGVPFFDGMDLWLQRKATERIYRFEGVTFFIHSIDDIRTILPLYLMGKCNLTGNDKINLCRFIKLSKRYGDDYEMFYKHICCEIPVSYGL</sequence>
<dbReference type="Proteomes" id="UP000008561">
    <property type="component" value="Chromosome"/>
</dbReference>
<dbReference type="OrthoDB" id="5516061at2"/>
<keyword evidence="2" id="KW-1185">Reference proteome</keyword>
<dbReference type="AlphaFoldDB" id="A8ZXD4"/>
<name>A8ZXD4_DESOH</name>
<protein>
    <submittedName>
        <fullName evidence="1">Uncharacterized protein</fullName>
    </submittedName>
</protein>
<dbReference type="RefSeq" id="WP_012176124.1">
    <property type="nucleotide sequence ID" value="NC_009943.1"/>
</dbReference>
<evidence type="ECO:0000313" key="2">
    <source>
        <dbReference type="Proteomes" id="UP000008561"/>
    </source>
</evidence>
<dbReference type="EMBL" id="CP000859">
    <property type="protein sequence ID" value="ABW68513.1"/>
    <property type="molecule type" value="Genomic_DNA"/>
</dbReference>
<dbReference type="HOGENOM" id="CLU_789235_0_0_7"/>
<evidence type="ECO:0000313" key="1">
    <source>
        <dbReference type="EMBL" id="ABW68513.1"/>
    </source>
</evidence>
<accession>A8ZXD4</accession>